<evidence type="ECO:0000256" key="1">
    <source>
        <dbReference type="ARBA" id="ARBA00022723"/>
    </source>
</evidence>
<sequence>MVKGIIFDLDMCILDTHTLSGPFFEPVLNAFRNSELSDDLKNKIDTQLWTTSLEDTIEMFSVPGSIAEKIRQAYRQIDVPDGIKSFGDEECIADLPATKILVTTGYRKFQQGKIDQLNISHLFDTVIIDALDNRFERKGKEVIFKELLQKYNWQASEVLVVGDNPLSELGAAKRLGIKAVQTLRPTIQRWPEADHHVRSLCELKSFI</sequence>
<evidence type="ECO:0000256" key="2">
    <source>
        <dbReference type="ARBA" id="ARBA00022801"/>
    </source>
</evidence>
<dbReference type="STRING" id="1797243.A2943_02335"/>
<keyword evidence="3" id="KW-0460">Magnesium</keyword>
<dbReference type="Pfam" id="PF13419">
    <property type="entry name" value="HAD_2"/>
    <property type="match status" value="1"/>
</dbReference>
<dbReference type="SFLD" id="SFLDG01129">
    <property type="entry name" value="C1.5:_HAD__Beta-PGM__Phosphata"/>
    <property type="match status" value="1"/>
</dbReference>
<evidence type="ECO:0000313" key="5">
    <source>
        <dbReference type="Proteomes" id="UP000176185"/>
    </source>
</evidence>
<name>A0A1F4XGJ5_9BACT</name>
<reference evidence="4 5" key="1">
    <citation type="journal article" date="2016" name="Nat. Commun.">
        <title>Thousands of microbial genomes shed light on interconnected biogeochemical processes in an aquifer system.</title>
        <authorList>
            <person name="Anantharaman K."/>
            <person name="Brown C.T."/>
            <person name="Hug L.A."/>
            <person name="Sharon I."/>
            <person name="Castelle C.J."/>
            <person name="Probst A.J."/>
            <person name="Thomas B.C."/>
            <person name="Singh A."/>
            <person name="Wilkins M.J."/>
            <person name="Karaoz U."/>
            <person name="Brodie E.L."/>
            <person name="Williams K.H."/>
            <person name="Hubbard S.S."/>
            <person name="Banfield J.F."/>
        </authorList>
    </citation>
    <scope>NUCLEOTIDE SEQUENCE [LARGE SCALE GENOMIC DNA]</scope>
</reference>
<dbReference type="InterPro" id="IPR041492">
    <property type="entry name" value="HAD_2"/>
</dbReference>
<dbReference type="GO" id="GO:0046872">
    <property type="term" value="F:metal ion binding"/>
    <property type="evidence" value="ECO:0007669"/>
    <property type="project" value="UniProtKB-KW"/>
</dbReference>
<dbReference type="Gene3D" id="3.40.50.1000">
    <property type="entry name" value="HAD superfamily/HAD-like"/>
    <property type="match status" value="1"/>
</dbReference>
<dbReference type="PANTHER" id="PTHR46470">
    <property type="entry name" value="N-ACYLNEURAMINATE-9-PHOSPHATASE"/>
    <property type="match status" value="1"/>
</dbReference>
<dbReference type="CDD" id="cd01427">
    <property type="entry name" value="HAD_like"/>
    <property type="match status" value="1"/>
</dbReference>
<dbReference type="AlphaFoldDB" id="A0A1F4XGJ5"/>
<dbReference type="SFLD" id="SFLDS00003">
    <property type="entry name" value="Haloacid_Dehalogenase"/>
    <property type="match status" value="1"/>
</dbReference>
<evidence type="ECO:0000313" key="4">
    <source>
        <dbReference type="EMBL" id="OGC80704.1"/>
    </source>
</evidence>
<dbReference type="Gene3D" id="1.10.150.520">
    <property type="match status" value="1"/>
</dbReference>
<dbReference type="PANTHER" id="PTHR46470:SF2">
    <property type="entry name" value="GLYCERALDEHYDE 3-PHOSPHATE PHOSPHATASE"/>
    <property type="match status" value="1"/>
</dbReference>
<accession>A0A1F4XGJ5</accession>
<evidence type="ECO:0008006" key="6">
    <source>
        <dbReference type="Google" id="ProtNLM"/>
    </source>
</evidence>
<gene>
    <name evidence="4" type="ORF">A2943_02335</name>
</gene>
<dbReference type="SUPFAM" id="SSF56784">
    <property type="entry name" value="HAD-like"/>
    <property type="match status" value="1"/>
</dbReference>
<protein>
    <recommendedName>
        <fullName evidence="6">Haloacid dehalogenase</fullName>
    </recommendedName>
</protein>
<dbReference type="InterPro" id="IPR036412">
    <property type="entry name" value="HAD-like_sf"/>
</dbReference>
<organism evidence="4 5">
    <name type="scientific">Candidatus Adlerbacteria bacterium RIFCSPLOWO2_01_FULL_51_16</name>
    <dbReference type="NCBI Taxonomy" id="1797243"/>
    <lineage>
        <taxon>Bacteria</taxon>
        <taxon>Candidatus Adleribacteriota</taxon>
    </lineage>
</organism>
<keyword evidence="2" id="KW-0378">Hydrolase</keyword>
<dbReference type="InterPro" id="IPR023214">
    <property type="entry name" value="HAD_sf"/>
</dbReference>
<dbReference type="GO" id="GO:0016791">
    <property type="term" value="F:phosphatase activity"/>
    <property type="evidence" value="ECO:0007669"/>
    <property type="project" value="TreeGrafter"/>
</dbReference>
<dbReference type="EMBL" id="MEWX01000014">
    <property type="protein sequence ID" value="OGC80704.1"/>
    <property type="molecule type" value="Genomic_DNA"/>
</dbReference>
<comment type="caution">
    <text evidence="4">The sequence shown here is derived from an EMBL/GenBank/DDBJ whole genome shotgun (WGS) entry which is preliminary data.</text>
</comment>
<keyword evidence="1" id="KW-0479">Metal-binding</keyword>
<proteinExistence type="predicted"/>
<evidence type="ECO:0000256" key="3">
    <source>
        <dbReference type="ARBA" id="ARBA00022842"/>
    </source>
</evidence>
<dbReference type="InterPro" id="IPR051400">
    <property type="entry name" value="HAD-like_hydrolase"/>
</dbReference>
<dbReference type="Proteomes" id="UP000176185">
    <property type="component" value="Unassembled WGS sequence"/>
</dbReference>